<dbReference type="Proteomes" id="UP000188181">
    <property type="component" value="Chromosome"/>
</dbReference>
<gene>
    <name evidence="1" type="ORF">SMSP2_02079</name>
</gene>
<name>A0A1Q2MHH6_9BACT</name>
<dbReference type="EMBL" id="CP019646">
    <property type="protein sequence ID" value="AQQ71702.1"/>
    <property type="molecule type" value="Genomic_DNA"/>
</dbReference>
<protein>
    <submittedName>
        <fullName evidence="1">Uncharacterized protein</fullName>
    </submittedName>
</protein>
<keyword evidence="2" id="KW-1185">Reference proteome</keyword>
<dbReference type="OrthoDB" id="892099at2"/>
<dbReference type="STRING" id="1851148.SMSP2_02079"/>
<evidence type="ECO:0000313" key="2">
    <source>
        <dbReference type="Proteomes" id="UP000188181"/>
    </source>
</evidence>
<proteinExistence type="predicted"/>
<sequence length="319" mass="36100">MDNSESLISVKYVGERTKNGIMDARTSAEALIGFDRMFRYAISEKEPDLKNVNFELPVRIRKGSWEISFSGACQIAFTAYISGFFLKASQVGFQETGTVRNIGELIKWCGKAVQYLIKITKHIGTLDVEGCEIGSNTLSGVHVEIINGEGKPLLVPVEFLRFAEECPRNLLENSVGIIEENREMVIETSDGEQVRIQNKEKGIYLPELEEDDMDIVLPELKHGDNVELVGKITRTNEKEKSVGFFYGGHTLTMKPESGNLEQFKSQIVSPDSGHIFSEKVKVWGRVEREDAEGNFKYQRPRIFFSEIKSIEKMPRTLFD</sequence>
<dbReference type="AlphaFoldDB" id="A0A1Q2MHH6"/>
<organism evidence="1 2">
    <name type="scientific">Limihaloglobus sulfuriphilus</name>
    <dbReference type="NCBI Taxonomy" id="1851148"/>
    <lineage>
        <taxon>Bacteria</taxon>
        <taxon>Pseudomonadati</taxon>
        <taxon>Planctomycetota</taxon>
        <taxon>Phycisphaerae</taxon>
        <taxon>Sedimentisphaerales</taxon>
        <taxon>Sedimentisphaeraceae</taxon>
        <taxon>Limihaloglobus</taxon>
    </lineage>
</organism>
<evidence type="ECO:0000313" key="1">
    <source>
        <dbReference type="EMBL" id="AQQ71702.1"/>
    </source>
</evidence>
<reference evidence="2" key="1">
    <citation type="submission" date="2017-02" db="EMBL/GenBank/DDBJ databases">
        <title>Comparative genomics and description of representatives of a novel lineage of planctomycetes thriving in anoxic sediments.</title>
        <authorList>
            <person name="Spring S."/>
            <person name="Bunk B."/>
            <person name="Sproer C."/>
        </authorList>
    </citation>
    <scope>NUCLEOTIDE SEQUENCE [LARGE SCALE GENOMIC DNA]</scope>
    <source>
        <strain evidence="2">SM-Chi-D1</strain>
    </source>
</reference>
<dbReference type="KEGG" id="pbas:SMSP2_02079"/>
<accession>A0A1Q2MHH6</accession>
<dbReference type="RefSeq" id="WP_146683854.1">
    <property type="nucleotide sequence ID" value="NZ_CP019646.1"/>
</dbReference>